<dbReference type="EMBL" id="QBMC01000042">
    <property type="protein sequence ID" value="PZO19514.1"/>
    <property type="molecule type" value="Genomic_DNA"/>
</dbReference>
<reference evidence="1 2" key="2">
    <citation type="submission" date="2018-06" db="EMBL/GenBank/DDBJ databases">
        <title>Metagenomic assembly of (sub)arctic Cyanobacteria and their associated microbiome from non-axenic cultures.</title>
        <authorList>
            <person name="Baurain D."/>
        </authorList>
    </citation>
    <scope>NUCLEOTIDE SEQUENCE [LARGE SCALE GENOMIC DNA]</scope>
    <source>
        <strain evidence="1">ULC129bin1</strain>
    </source>
</reference>
<proteinExistence type="predicted"/>
<sequence length="101" mass="12256">MFVEVQFQLDEYFYHRFFAEIFLFLRKNPDVEHWQAVVLFEKRSRETDKQPPFRVLLDSPQVRCLYLEDLQDTVFDSIELSVLQLIMALLRELSEKRSVLL</sequence>
<evidence type="ECO:0000313" key="2">
    <source>
        <dbReference type="Proteomes" id="UP000249354"/>
    </source>
</evidence>
<dbReference type="InterPro" id="IPR022573">
    <property type="entry name" value="DUF2887"/>
</dbReference>
<accession>A0A2W4UH09</accession>
<organism evidence="1 2">
    <name type="scientific">Leptolyngbya foveolarum</name>
    <dbReference type="NCBI Taxonomy" id="47253"/>
    <lineage>
        <taxon>Bacteria</taxon>
        <taxon>Bacillati</taxon>
        <taxon>Cyanobacteriota</taxon>
        <taxon>Cyanophyceae</taxon>
        <taxon>Leptolyngbyales</taxon>
        <taxon>Leptolyngbyaceae</taxon>
        <taxon>Leptolyngbya group</taxon>
        <taxon>Leptolyngbya</taxon>
    </lineage>
</organism>
<dbReference type="PANTHER" id="PTHR35586">
    <property type="entry name" value="SLL1691 PROTEIN"/>
    <property type="match status" value="1"/>
</dbReference>
<dbReference type="Pfam" id="PF11103">
    <property type="entry name" value="DUF2887"/>
    <property type="match status" value="1"/>
</dbReference>
<dbReference type="AlphaFoldDB" id="A0A2W4UH09"/>
<gene>
    <name evidence="1" type="ORF">DCF25_08260</name>
</gene>
<dbReference type="Proteomes" id="UP000249354">
    <property type="component" value="Unassembled WGS sequence"/>
</dbReference>
<reference evidence="2" key="1">
    <citation type="submission" date="2018-04" db="EMBL/GenBank/DDBJ databases">
        <authorList>
            <person name="Cornet L."/>
        </authorList>
    </citation>
    <scope>NUCLEOTIDE SEQUENCE [LARGE SCALE GENOMIC DNA]</scope>
</reference>
<protein>
    <recommendedName>
        <fullName evidence="3">DUF2887 domain-containing protein</fullName>
    </recommendedName>
</protein>
<evidence type="ECO:0000313" key="1">
    <source>
        <dbReference type="EMBL" id="PZO19514.1"/>
    </source>
</evidence>
<evidence type="ECO:0008006" key="3">
    <source>
        <dbReference type="Google" id="ProtNLM"/>
    </source>
</evidence>
<name>A0A2W4UH09_9CYAN</name>
<dbReference type="PANTHER" id="PTHR35586:SF2">
    <property type="entry name" value="SLL1542 PROTEIN"/>
    <property type="match status" value="1"/>
</dbReference>
<comment type="caution">
    <text evidence="1">The sequence shown here is derived from an EMBL/GenBank/DDBJ whole genome shotgun (WGS) entry which is preliminary data.</text>
</comment>